<keyword evidence="1" id="KW-1133">Transmembrane helix</keyword>
<dbReference type="AlphaFoldDB" id="H0E3N9"/>
<proteinExistence type="predicted"/>
<feature type="transmembrane region" description="Helical" evidence="1">
    <location>
        <begin position="36"/>
        <end position="57"/>
    </location>
</feature>
<organism evidence="2 3">
    <name type="scientific">Patulibacter medicamentivorans</name>
    <dbReference type="NCBI Taxonomy" id="1097667"/>
    <lineage>
        <taxon>Bacteria</taxon>
        <taxon>Bacillati</taxon>
        <taxon>Actinomycetota</taxon>
        <taxon>Thermoleophilia</taxon>
        <taxon>Solirubrobacterales</taxon>
        <taxon>Patulibacteraceae</taxon>
        <taxon>Patulibacter</taxon>
    </lineage>
</organism>
<dbReference type="RefSeq" id="WP_007572511.1">
    <property type="nucleotide sequence ID" value="NZ_AGUD01000076.1"/>
</dbReference>
<dbReference type="EMBL" id="AGUD01000076">
    <property type="protein sequence ID" value="EHN11699.1"/>
    <property type="molecule type" value="Genomic_DNA"/>
</dbReference>
<reference evidence="2 3" key="1">
    <citation type="journal article" date="2013" name="Biodegradation">
        <title>Quantitative proteomic analysis of ibuprofen-degrading Patulibacter sp. strain I11.</title>
        <authorList>
            <person name="Almeida B."/>
            <person name="Kjeldal H."/>
            <person name="Lolas I."/>
            <person name="Knudsen A.D."/>
            <person name="Carvalho G."/>
            <person name="Nielsen K.L."/>
            <person name="Barreto Crespo M.T."/>
            <person name="Stensballe A."/>
            <person name="Nielsen J.L."/>
        </authorList>
    </citation>
    <scope>NUCLEOTIDE SEQUENCE [LARGE SCALE GENOMIC DNA]</scope>
    <source>
        <strain evidence="2 3">I11</strain>
    </source>
</reference>
<evidence type="ECO:0000313" key="2">
    <source>
        <dbReference type="EMBL" id="EHN11699.1"/>
    </source>
</evidence>
<keyword evidence="1" id="KW-0812">Transmembrane</keyword>
<evidence type="ECO:0000313" key="3">
    <source>
        <dbReference type="Proteomes" id="UP000005143"/>
    </source>
</evidence>
<keyword evidence="3" id="KW-1185">Reference proteome</keyword>
<comment type="caution">
    <text evidence="2">The sequence shown here is derived from an EMBL/GenBank/DDBJ whole genome shotgun (WGS) entry which is preliminary data.</text>
</comment>
<name>H0E3N9_9ACTN</name>
<dbReference type="Proteomes" id="UP000005143">
    <property type="component" value="Unassembled WGS sequence"/>
</dbReference>
<protein>
    <submittedName>
        <fullName evidence="2">Uncharacterized protein</fullName>
    </submittedName>
</protein>
<evidence type="ECO:0000256" key="1">
    <source>
        <dbReference type="SAM" id="Phobius"/>
    </source>
</evidence>
<sequence>MRDLVMVIGTVLLLVPLGVAIRSVRAHDDPAGRCPLLMVWTLAWLTVAGIAVVAACGPISVDLEAARTVTLAAGFGAGVIGGVSALVLVASGRLDDADAPPAR</sequence>
<gene>
    <name evidence="2" type="ORF">PAI11_14110</name>
</gene>
<feature type="transmembrane region" description="Helical" evidence="1">
    <location>
        <begin position="69"/>
        <end position="90"/>
    </location>
</feature>
<keyword evidence="1" id="KW-0472">Membrane</keyword>
<accession>H0E3N9</accession>